<dbReference type="Pfam" id="PF12065">
    <property type="entry name" value="DUF3545"/>
    <property type="match status" value="1"/>
</dbReference>
<dbReference type="Proteomes" id="UP000242757">
    <property type="component" value="Unassembled WGS sequence"/>
</dbReference>
<keyword evidence="2" id="KW-1185">Reference proteome</keyword>
<evidence type="ECO:0000313" key="1">
    <source>
        <dbReference type="EMBL" id="OXY81954.1"/>
    </source>
</evidence>
<dbReference type="OrthoDB" id="5918741at2"/>
<name>A0A233REX7_9GAMM</name>
<gene>
    <name evidence="1" type="ORF">B6S08_10660</name>
</gene>
<protein>
    <recommendedName>
        <fullName evidence="3">DUF3545 domain-containing protein</fullName>
    </recommendedName>
</protein>
<evidence type="ECO:0008006" key="3">
    <source>
        <dbReference type="Google" id="ProtNLM"/>
    </source>
</evidence>
<sequence>MQKLIFGQDQGHEKYSRRTTVETSKERKWREIEAIMERRRLKQELQQLDCAFDGDLDGLEL</sequence>
<reference evidence="1 2" key="1">
    <citation type="submission" date="2017-08" db="EMBL/GenBank/DDBJ databases">
        <title>A Genome Sequence of Oceanimonas doudoroffii ATCC 27123T.</title>
        <authorList>
            <person name="Brennan M.A."/>
            <person name="Maclea K.S."/>
            <person name="Mcclelland W.D."/>
            <person name="Trachtenberg A.M."/>
        </authorList>
    </citation>
    <scope>NUCLEOTIDE SEQUENCE [LARGE SCALE GENOMIC DNA]</scope>
    <source>
        <strain evidence="1 2">ATCC 27123</strain>
    </source>
</reference>
<dbReference type="EMBL" id="NBIM01000002">
    <property type="protein sequence ID" value="OXY81954.1"/>
    <property type="molecule type" value="Genomic_DNA"/>
</dbReference>
<accession>A0A233REX7</accession>
<evidence type="ECO:0000313" key="2">
    <source>
        <dbReference type="Proteomes" id="UP000242757"/>
    </source>
</evidence>
<organism evidence="1 2">
    <name type="scientific">Oceanimonas doudoroffii</name>
    <dbReference type="NCBI Taxonomy" id="84158"/>
    <lineage>
        <taxon>Bacteria</taxon>
        <taxon>Pseudomonadati</taxon>
        <taxon>Pseudomonadota</taxon>
        <taxon>Gammaproteobacteria</taxon>
        <taxon>Aeromonadales</taxon>
        <taxon>Aeromonadaceae</taxon>
        <taxon>Oceanimonas</taxon>
    </lineage>
</organism>
<dbReference type="AlphaFoldDB" id="A0A233REX7"/>
<dbReference type="RefSeq" id="WP_094200840.1">
    <property type="nucleotide sequence ID" value="NZ_NBIM01000002.1"/>
</dbReference>
<dbReference type="InterPro" id="IPR021932">
    <property type="entry name" value="DUF3545"/>
</dbReference>
<proteinExistence type="predicted"/>
<comment type="caution">
    <text evidence="1">The sequence shown here is derived from an EMBL/GenBank/DDBJ whole genome shotgun (WGS) entry which is preliminary data.</text>
</comment>